<dbReference type="EMBL" id="ML770208">
    <property type="protein sequence ID" value="KAE9384157.1"/>
    <property type="molecule type" value="Genomic_DNA"/>
</dbReference>
<feature type="compositionally biased region" description="Polar residues" evidence="1">
    <location>
        <begin position="1"/>
        <end position="13"/>
    </location>
</feature>
<feature type="compositionally biased region" description="Basic residues" evidence="1">
    <location>
        <begin position="158"/>
        <end position="168"/>
    </location>
</feature>
<reference evidence="2" key="1">
    <citation type="journal article" date="2019" name="Environ. Microbiol.">
        <title>Fungal ecological strategies reflected in gene transcription - a case study of two litter decomposers.</title>
        <authorList>
            <person name="Barbi F."/>
            <person name="Kohler A."/>
            <person name="Barry K."/>
            <person name="Baskaran P."/>
            <person name="Daum C."/>
            <person name="Fauchery L."/>
            <person name="Ihrmark K."/>
            <person name="Kuo A."/>
            <person name="LaButti K."/>
            <person name="Lipzen A."/>
            <person name="Morin E."/>
            <person name="Grigoriev I.V."/>
            <person name="Henrissat B."/>
            <person name="Lindahl B."/>
            <person name="Martin F."/>
        </authorList>
    </citation>
    <scope>NUCLEOTIDE SEQUENCE</scope>
    <source>
        <strain evidence="2">JB14</strain>
    </source>
</reference>
<sequence length="377" mass="40955">MNTPTRPHSSLVHQTPRDSPATTRQSRALTDAKTSSTHSTALHAPARTASCTAGRNASHTPPRTPRARTEPHSPALISVRRPTLGLQDTHPRTNNVKLLSRNHALPLRQRSSHQTHTASSAPPPLLSTAPTFTTRKTDGILVSAELTRIETGSATTLHSHRQTKRHSNCKGDPTTPERIFPAARRPRLPGCEIWTPRTTSRATSSLCDYGNPSLPPRRTQAPPSLATRSAHRCNESLFNRGIPHTYSPWTLAANSIISLNSAHKSNHAYSALVHTADPSGNPALTTPPHPAPRGKTLSSFCVHWDATPLAHPARFHLNQEFTLTCGLARITSRLACTAIASAGSSWYQTLLCATDEEHDLELVKLNVGMERSGLARI</sequence>
<protein>
    <submittedName>
        <fullName evidence="2">Uncharacterized protein</fullName>
    </submittedName>
</protein>
<name>A0A6A4GFH4_9AGAR</name>
<dbReference type="AlphaFoldDB" id="A0A6A4GFH4"/>
<gene>
    <name evidence="2" type="ORF">BT96DRAFT_1008366</name>
</gene>
<dbReference type="Proteomes" id="UP000799118">
    <property type="component" value="Unassembled WGS sequence"/>
</dbReference>
<evidence type="ECO:0000256" key="1">
    <source>
        <dbReference type="SAM" id="MobiDB-lite"/>
    </source>
</evidence>
<feature type="region of interest" description="Disordered" evidence="1">
    <location>
        <begin position="154"/>
        <end position="179"/>
    </location>
</feature>
<evidence type="ECO:0000313" key="2">
    <source>
        <dbReference type="EMBL" id="KAE9384157.1"/>
    </source>
</evidence>
<accession>A0A6A4GFH4</accession>
<proteinExistence type="predicted"/>
<feature type="compositionally biased region" description="Polar residues" evidence="1">
    <location>
        <begin position="49"/>
        <end position="59"/>
    </location>
</feature>
<evidence type="ECO:0000313" key="3">
    <source>
        <dbReference type="Proteomes" id="UP000799118"/>
    </source>
</evidence>
<organism evidence="2 3">
    <name type="scientific">Gymnopus androsaceus JB14</name>
    <dbReference type="NCBI Taxonomy" id="1447944"/>
    <lineage>
        <taxon>Eukaryota</taxon>
        <taxon>Fungi</taxon>
        <taxon>Dikarya</taxon>
        <taxon>Basidiomycota</taxon>
        <taxon>Agaricomycotina</taxon>
        <taxon>Agaricomycetes</taxon>
        <taxon>Agaricomycetidae</taxon>
        <taxon>Agaricales</taxon>
        <taxon>Marasmiineae</taxon>
        <taxon>Omphalotaceae</taxon>
        <taxon>Gymnopus</taxon>
    </lineage>
</organism>
<keyword evidence="3" id="KW-1185">Reference proteome</keyword>
<feature type="region of interest" description="Disordered" evidence="1">
    <location>
        <begin position="1"/>
        <end position="131"/>
    </location>
</feature>
<feature type="compositionally biased region" description="Polar residues" evidence="1">
    <location>
        <begin position="20"/>
        <end position="40"/>
    </location>
</feature>